<dbReference type="EMBL" id="ACEC01000095">
    <property type="protein sequence ID" value="EEG29554.1"/>
    <property type="molecule type" value="Genomic_DNA"/>
</dbReference>
<dbReference type="Proteomes" id="UP000003340">
    <property type="component" value="Unassembled WGS sequence"/>
</dbReference>
<organism evidence="3 4">
    <name type="scientific">[Clostridium] methylpentosum DSM 5476</name>
    <dbReference type="NCBI Taxonomy" id="537013"/>
    <lineage>
        <taxon>Bacteria</taxon>
        <taxon>Bacillati</taxon>
        <taxon>Bacillota</taxon>
        <taxon>Clostridia</taxon>
        <taxon>Eubacteriales</taxon>
        <taxon>Oscillospiraceae</taxon>
        <taxon>Oscillospiraceae incertae sedis</taxon>
    </lineage>
</organism>
<dbReference type="GO" id="GO:0046872">
    <property type="term" value="F:metal ion binding"/>
    <property type="evidence" value="ECO:0007669"/>
    <property type="project" value="InterPro"/>
</dbReference>
<dbReference type="Gene3D" id="3.30.830.10">
    <property type="entry name" value="Metalloenzyme, LuxS/M16 peptidase-like"/>
    <property type="match status" value="2"/>
</dbReference>
<dbReference type="InterPro" id="IPR011249">
    <property type="entry name" value="Metalloenz_LuxS/M16"/>
</dbReference>
<comment type="caution">
    <text evidence="3">The sequence shown here is derived from an EMBL/GenBank/DDBJ whole genome shotgun (WGS) entry which is preliminary data.</text>
</comment>
<feature type="domain" description="Peptidase M16 C-terminal" evidence="2">
    <location>
        <begin position="183"/>
        <end position="361"/>
    </location>
</feature>
<dbReference type="Pfam" id="PF00675">
    <property type="entry name" value="Peptidase_M16"/>
    <property type="match status" value="1"/>
</dbReference>
<feature type="domain" description="Peptidase M16 N-terminal" evidence="1">
    <location>
        <begin position="66"/>
        <end position="177"/>
    </location>
</feature>
<evidence type="ECO:0000313" key="4">
    <source>
        <dbReference type="Proteomes" id="UP000003340"/>
    </source>
</evidence>
<proteinExistence type="predicted"/>
<dbReference type="InterPro" id="IPR050361">
    <property type="entry name" value="MPP/UQCRC_Complex"/>
</dbReference>
<dbReference type="SUPFAM" id="SSF63411">
    <property type="entry name" value="LuxS/MPP-like metallohydrolase"/>
    <property type="match status" value="2"/>
</dbReference>
<gene>
    <name evidence="3" type="ORF">CLOSTMETH_02825</name>
</gene>
<reference evidence="3 4" key="2">
    <citation type="submission" date="2009-02" db="EMBL/GenBank/DDBJ databases">
        <title>Draft genome sequence of Clostridium methylpentosum (DSM 5476).</title>
        <authorList>
            <person name="Sudarsanam P."/>
            <person name="Ley R."/>
            <person name="Guruge J."/>
            <person name="Turnbaugh P.J."/>
            <person name="Mahowald M."/>
            <person name="Liep D."/>
            <person name="Gordon J."/>
        </authorList>
    </citation>
    <scope>NUCLEOTIDE SEQUENCE [LARGE SCALE GENOMIC DNA]</scope>
    <source>
        <strain evidence="3 4">DSM 5476</strain>
    </source>
</reference>
<protein>
    <submittedName>
        <fullName evidence="3">Peptidase M16 inactive domain protein</fullName>
        <ecNumber evidence="3">3.4.24.-</ecNumber>
    </submittedName>
</protein>
<reference evidence="3 4" key="1">
    <citation type="submission" date="2009-01" db="EMBL/GenBank/DDBJ databases">
        <authorList>
            <person name="Fulton L."/>
            <person name="Clifton S."/>
            <person name="Fulton B."/>
            <person name="Xu J."/>
            <person name="Minx P."/>
            <person name="Pepin K.H."/>
            <person name="Johnson M."/>
            <person name="Bhonagiri V."/>
            <person name="Nash W.E."/>
            <person name="Mardis E.R."/>
            <person name="Wilson R.K."/>
        </authorList>
    </citation>
    <scope>NUCLEOTIDE SEQUENCE [LARGE SCALE GENOMIC DNA]</scope>
    <source>
        <strain evidence="3 4">DSM 5476</strain>
    </source>
</reference>
<dbReference type="NCBIfam" id="NF047421">
    <property type="entry name" value="YfmH_fam"/>
    <property type="match status" value="1"/>
</dbReference>
<dbReference type="MEROPS" id="M16.A20"/>
<keyword evidence="3" id="KW-0378">Hydrolase</keyword>
<dbReference type="HOGENOM" id="CLU_052317_0_0_9"/>
<dbReference type="GO" id="GO:0016787">
    <property type="term" value="F:hydrolase activity"/>
    <property type="evidence" value="ECO:0007669"/>
    <property type="project" value="UniProtKB-KW"/>
</dbReference>
<dbReference type="Pfam" id="PF05193">
    <property type="entry name" value="Peptidase_M16_C"/>
    <property type="match status" value="1"/>
</dbReference>
<evidence type="ECO:0000259" key="1">
    <source>
        <dbReference type="Pfam" id="PF00675"/>
    </source>
</evidence>
<sequence>MNKQKIQNKRINESYLKINHPSGLTVLLYPMKGYSSSYALFGTKYGSIDRVFKTDKDDDFVTVPDGIAHYLEHKLFESEDGDAFTLYASTGASANAFTSFDRTAYLFSCTDNFERSLEILLSFVQEPYFTKETVEKEQGIIGQEIRMYDDDPGWRVLFNCLGSLYHNHPIKTDIAGTVESIAKIDKDLLYRCYNTFYNLNNMVLAVAGNFDPEVALAIVERTCKKSEPITIERGHYEEPGEIVREKTSINLEVSLPQFCIGYKLPPLAGLEMLKADAECELLNDILVGESSPLYREFYDSGLISGGDIGSEIMNGNGYFAVLFEGESREPDKVCSMLKAEIDRLGKEGISKEAFELAKKSLYGRTIRQFNNVEAVASNLMAAHFSDTDIYDRIEVVAAITYEDIVNRLASYDNTRSALSVVNPVE</sequence>
<evidence type="ECO:0000313" key="3">
    <source>
        <dbReference type="EMBL" id="EEG29554.1"/>
    </source>
</evidence>
<dbReference type="PANTHER" id="PTHR11851:SF134">
    <property type="entry name" value="ZINC-DEPENDENT PROTEASE"/>
    <property type="match status" value="1"/>
</dbReference>
<dbReference type="InterPro" id="IPR011765">
    <property type="entry name" value="Pept_M16_N"/>
</dbReference>
<dbReference type="eggNOG" id="COG0612">
    <property type="taxonomic scope" value="Bacteria"/>
</dbReference>
<dbReference type="STRING" id="537013.CLOSTMETH_02825"/>
<accession>C0EG33</accession>
<dbReference type="EC" id="3.4.24.-" evidence="3"/>
<dbReference type="AlphaFoldDB" id="C0EG33"/>
<name>C0EG33_9FIRM</name>
<dbReference type="InterPro" id="IPR007863">
    <property type="entry name" value="Peptidase_M16_C"/>
</dbReference>
<evidence type="ECO:0000259" key="2">
    <source>
        <dbReference type="Pfam" id="PF05193"/>
    </source>
</evidence>
<dbReference type="PANTHER" id="PTHR11851">
    <property type="entry name" value="METALLOPROTEASE"/>
    <property type="match status" value="1"/>
</dbReference>
<keyword evidence="4" id="KW-1185">Reference proteome</keyword>